<dbReference type="PANTHER" id="PTHR10543:SF24">
    <property type="entry name" value="CAROTENOID ISOMEROOXYGENASE"/>
    <property type="match status" value="1"/>
</dbReference>
<organism evidence="6">
    <name type="scientific">Cyprideis torosa</name>
    <dbReference type="NCBI Taxonomy" id="163714"/>
    <lineage>
        <taxon>Eukaryota</taxon>
        <taxon>Metazoa</taxon>
        <taxon>Ecdysozoa</taxon>
        <taxon>Arthropoda</taxon>
        <taxon>Crustacea</taxon>
        <taxon>Oligostraca</taxon>
        <taxon>Ostracoda</taxon>
        <taxon>Podocopa</taxon>
        <taxon>Podocopida</taxon>
        <taxon>Cytherocopina</taxon>
        <taxon>Cytheroidea</taxon>
        <taxon>Cytherideidae</taxon>
        <taxon>Cyprideis</taxon>
    </lineage>
</organism>
<evidence type="ECO:0000256" key="2">
    <source>
        <dbReference type="ARBA" id="ARBA00022723"/>
    </source>
</evidence>
<dbReference type="OrthoDB" id="1069523at2759"/>
<keyword evidence="2 5" id="KW-0479">Metal-binding</keyword>
<evidence type="ECO:0000256" key="1">
    <source>
        <dbReference type="ARBA" id="ARBA00006787"/>
    </source>
</evidence>
<evidence type="ECO:0000256" key="4">
    <source>
        <dbReference type="ARBA" id="ARBA00023004"/>
    </source>
</evidence>
<comment type="cofactor">
    <cofactor evidence="5">
        <name>Fe(2+)</name>
        <dbReference type="ChEBI" id="CHEBI:29033"/>
    </cofactor>
    <text evidence="5">Binds 1 Fe(2+) ion per subunit.</text>
</comment>
<dbReference type="EMBL" id="OB664540">
    <property type="protein sequence ID" value="CAD7232334.1"/>
    <property type="molecule type" value="Genomic_DNA"/>
</dbReference>
<sequence>MSSDDSDAEGRKRFYPNVDTKIWLRTCQEVTEPISGKLSGSLPPWLQGTLVRNGPGGIRVGEDEFKHLFDASAVLHRFRIKDGKVTYQNRYVASDAYKKNMAAKRIVVNEFGSYAHPDPCKSIFQRVFSRFSRDNIFTDNTNISVFPFHGRNDQVYALTETPFLHRVDVETLEHLQKEDLGKYISVMTHSAHLHNENNETYSLGLVAQCTGPKYAVIHFRRSEDTVDSVQCSSPLSNPEIVGAAPSTYRMSPAYMHSFSLTEHFFVLIEQPLTVYVPSVMRVHLLGEPLANTLHWDQNGMTVIHLIDRASGKEHVVKYVAKAFFFLHTINAYEEDNHVVLDIVTFKDARMLDCMYTEALKNANYNPEYASIFRGRPNRYVLPLIVPDVCEDGRNLVSLSNTKATAVFKVEKGCCCESKMVMLQPELLVPIGCEVPRINYDFNGRKYRYFYAMLADVDDECPGSLVKVDVESKTFVRWGEENAYPSEPIFVPSPDNKDEDDGVILSAVLRAQGRDNEIALLILDAKSWTEIGRVEFVSPGPISKDLHGWFFPDD</sequence>
<dbReference type="Pfam" id="PF03055">
    <property type="entry name" value="RPE65"/>
    <property type="match status" value="1"/>
</dbReference>
<keyword evidence="4 5" id="KW-0408">Iron</keyword>
<keyword evidence="3" id="KW-0560">Oxidoreductase</keyword>
<evidence type="ECO:0000313" key="6">
    <source>
        <dbReference type="EMBL" id="CAD7232334.1"/>
    </source>
</evidence>
<dbReference type="GO" id="GO:0016121">
    <property type="term" value="P:carotene catabolic process"/>
    <property type="evidence" value="ECO:0007669"/>
    <property type="project" value="TreeGrafter"/>
</dbReference>
<name>A0A7R8WIG0_9CRUS</name>
<evidence type="ECO:0000256" key="5">
    <source>
        <dbReference type="PIRSR" id="PIRSR604294-1"/>
    </source>
</evidence>
<dbReference type="GO" id="GO:0042574">
    <property type="term" value="P:retinal metabolic process"/>
    <property type="evidence" value="ECO:0007669"/>
    <property type="project" value="TreeGrafter"/>
</dbReference>
<dbReference type="GO" id="GO:0010436">
    <property type="term" value="F:carotenoid dioxygenase activity"/>
    <property type="evidence" value="ECO:0007669"/>
    <property type="project" value="TreeGrafter"/>
</dbReference>
<comment type="similarity">
    <text evidence="1">Belongs to the carotenoid oxygenase family.</text>
</comment>
<feature type="binding site" evidence="5">
    <location>
        <position position="192"/>
    </location>
    <ligand>
        <name>Fe cation</name>
        <dbReference type="ChEBI" id="CHEBI:24875"/>
        <note>catalytic</note>
    </ligand>
</feature>
<feature type="binding site" evidence="5">
    <location>
        <position position="327"/>
    </location>
    <ligand>
        <name>Fe cation</name>
        <dbReference type="ChEBI" id="CHEBI:24875"/>
        <note>catalytic</note>
    </ligand>
</feature>
<dbReference type="GO" id="GO:0046872">
    <property type="term" value="F:metal ion binding"/>
    <property type="evidence" value="ECO:0007669"/>
    <property type="project" value="UniProtKB-KW"/>
</dbReference>
<feature type="binding site" evidence="5">
    <location>
        <position position="546"/>
    </location>
    <ligand>
        <name>Fe cation</name>
        <dbReference type="ChEBI" id="CHEBI:24875"/>
        <note>catalytic</note>
    </ligand>
</feature>
<dbReference type="PANTHER" id="PTHR10543">
    <property type="entry name" value="BETA-CAROTENE DIOXYGENASE"/>
    <property type="match status" value="1"/>
</dbReference>
<dbReference type="InterPro" id="IPR004294">
    <property type="entry name" value="Carotenoid_Oase"/>
</dbReference>
<protein>
    <submittedName>
        <fullName evidence="6">Uncharacterized protein</fullName>
    </submittedName>
</protein>
<dbReference type="GO" id="GO:0003834">
    <property type="term" value="F:beta-carotene 15,15'-dioxygenase activity"/>
    <property type="evidence" value="ECO:0007669"/>
    <property type="project" value="TreeGrafter"/>
</dbReference>
<accession>A0A7R8WIG0</accession>
<feature type="binding site" evidence="5">
    <location>
        <position position="256"/>
    </location>
    <ligand>
        <name>Fe cation</name>
        <dbReference type="ChEBI" id="CHEBI:24875"/>
        <note>catalytic</note>
    </ligand>
</feature>
<gene>
    <name evidence="6" type="ORF">CTOB1V02_LOCUS10170</name>
</gene>
<proteinExistence type="inferred from homology"/>
<reference evidence="6" key="1">
    <citation type="submission" date="2020-11" db="EMBL/GenBank/DDBJ databases">
        <authorList>
            <person name="Tran Van P."/>
        </authorList>
    </citation>
    <scope>NUCLEOTIDE SEQUENCE</scope>
</reference>
<evidence type="ECO:0000256" key="3">
    <source>
        <dbReference type="ARBA" id="ARBA00023002"/>
    </source>
</evidence>
<dbReference type="AlphaFoldDB" id="A0A7R8WIG0"/>